<dbReference type="GO" id="GO:0070008">
    <property type="term" value="F:serine-type exopeptidase activity"/>
    <property type="evidence" value="ECO:0007669"/>
    <property type="project" value="InterPro"/>
</dbReference>
<dbReference type="PANTHER" id="PTHR11010">
    <property type="entry name" value="PROTEASE S28 PRO-X CARBOXYPEPTIDASE-RELATED"/>
    <property type="match status" value="1"/>
</dbReference>
<gene>
    <name evidence="6" type="ORF">JTE90_007882</name>
</gene>
<evidence type="ECO:0000256" key="1">
    <source>
        <dbReference type="ARBA" id="ARBA00011079"/>
    </source>
</evidence>
<evidence type="ECO:0000313" key="6">
    <source>
        <dbReference type="EMBL" id="KAG8196150.1"/>
    </source>
</evidence>
<evidence type="ECO:0000256" key="2">
    <source>
        <dbReference type="ARBA" id="ARBA00022670"/>
    </source>
</evidence>
<dbReference type="SUPFAM" id="SSF53474">
    <property type="entry name" value="alpha/beta-Hydrolases"/>
    <property type="match status" value="1"/>
</dbReference>
<dbReference type="Proteomes" id="UP000827092">
    <property type="component" value="Unassembled WGS sequence"/>
</dbReference>
<keyword evidence="7" id="KW-1185">Reference proteome</keyword>
<evidence type="ECO:0000256" key="4">
    <source>
        <dbReference type="ARBA" id="ARBA00022801"/>
    </source>
</evidence>
<dbReference type="Gene3D" id="1.20.120.980">
    <property type="entry name" value="Serine carboxypeptidase S28, SKS domain"/>
    <property type="match status" value="1"/>
</dbReference>
<keyword evidence="4" id="KW-0378">Hydrolase</keyword>
<evidence type="ECO:0000313" key="7">
    <source>
        <dbReference type="Proteomes" id="UP000827092"/>
    </source>
</evidence>
<dbReference type="FunFam" id="1.20.120.980:FF:000001">
    <property type="entry name" value="Dipeptidyl peptidase 7"/>
    <property type="match status" value="1"/>
</dbReference>
<evidence type="ECO:0008006" key="8">
    <source>
        <dbReference type="Google" id="ProtNLM"/>
    </source>
</evidence>
<dbReference type="Gene3D" id="3.40.50.1820">
    <property type="entry name" value="alpha/beta hydrolase"/>
    <property type="match status" value="1"/>
</dbReference>
<dbReference type="EMBL" id="JAFNEN010000074">
    <property type="protein sequence ID" value="KAG8196150.1"/>
    <property type="molecule type" value="Genomic_DNA"/>
</dbReference>
<dbReference type="InterPro" id="IPR042269">
    <property type="entry name" value="Ser_carbopepase_S28_SKS"/>
</dbReference>
<accession>A0AAV6VI69</accession>
<comment type="caution">
    <text evidence="6">The sequence shown here is derived from an EMBL/GenBank/DDBJ whole genome shotgun (WGS) entry which is preliminary data.</text>
</comment>
<name>A0AAV6VI69_9ARAC</name>
<comment type="similarity">
    <text evidence="1">Belongs to the peptidase S28 family.</text>
</comment>
<keyword evidence="2" id="KW-0645">Protease</keyword>
<protein>
    <recommendedName>
        <fullName evidence="8">Lysosomal Pro-X carboxypeptidase</fullName>
    </recommendedName>
</protein>
<keyword evidence="3" id="KW-0732">Signal</keyword>
<dbReference type="InterPro" id="IPR008758">
    <property type="entry name" value="Peptidase_S28"/>
</dbReference>
<dbReference type="InterPro" id="IPR029058">
    <property type="entry name" value="AB_hydrolase_fold"/>
</dbReference>
<dbReference type="AlphaFoldDB" id="A0AAV6VI69"/>
<dbReference type="GO" id="GO:0008239">
    <property type="term" value="F:dipeptidyl-peptidase activity"/>
    <property type="evidence" value="ECO:0007669"/>
    <property type="project" value="TreeGrafter"/>
</dbReference>
<dbReference type="PANTHER" id="PTHR11010:SF107">
    <property type="entry name" value="DIPEPTIDYL PEPTIDASE 2"/>
    <property type="match status" value="1"/>
</dbReference>
<dbReference type="GO" id="GO:0006508">
    <property type="term" value="P:proteolysis"/>
    <property type="evidence" value="ECO:0007669"/>
    <property type="project" value="UniProtKB-KW"/>
</dbReference>
<proteinExistence type="inferred from homology"/>
<organism evidence="6 7">
    <name type="scientific">Oedothorax gibbosus</name>
    <dbReference type="NCBI Taxonomy" id="931172"/>
    <lineage>
        <taxon>Eukaryota</taxon>
        <taxon>Metazoa</taxon>
        <taxon>Ecdysozoa</taxon>
        <taxon>Arthropoda</taxon>
        <taxon>Chelicerata</taxon>
        <taxon>Arachnida</taxon>
        <taxon>Araneae</taxon>
        <taxon>Araneomorphae</taxon>
        <taxon>Entelegynae</taxon>
        <taxon>Araneoidea</taxon>
        <taxon>Linyphiidae</taxon>
        <taxon>Erigoninae</taxon>
        <taxon>Oedothorax</taxon>
    </lineage>
</organism>
<evidence type="ECO:0000256" key="3">
    <source>
        <dbReference type="ARBA" id="ARBA00022729"/>
    </source>
</evidence>
<reference evidence="6 7" key="1">
    <citation type="journal article" date="2022" name="Nat. Ecol. Evol.">
        <title>A masculinizing supergene underlies an exaggerated male reproductive morph in a spider.</title>
        <authorList>
            <person name="Hendrickx F."/>
            <person name="De Corte Z."/>
            <person name="Sonet G."/>
            <person name="Van Belleghem S.M."/>
            <person name="Kostlbacher S."/>
            <person name="Vangestel C."/>
        </authorList>
    </citation>
    <scope>NUCLEOTIDE SEQUENCE [LARGE SCALE GENOMIC DNA]</scope>
    <source>
        <strain evidence="6">W744_W776</strain>
    </source>
</reference>
<sequence length="390" mass="43773">MGTNNFSSLPNELPKRRYYGKSLPFGEKSFTGNNIGLMTIEQALADYAFFLKGFKKTLKAEKCPVVAFGGSYGGMLATYMRLKYPNIIIGAIAASAPIYIEKLSGNVFFQGVTKSFHDASPECEATVRSAFNQLQKWSELGKKGYSEIAQTFYLCEPLKNAADYEYLLRWIRNAFLTAALMNYPYATQFMGNFPAYPVKVMCNRLQSAVRPSDGLYAASALFYNATQDLPCFDIYNEYVYCSDPTGCGLGNDAIAWDYLACVEFNSEMETNGVTDMFPVLKFNSSMRDHHCLNTFNVVPRRDIMDVEYWGDDITPASNIVFSNGNMDPCAAGGVLQNISDSLVAVIVDGGAHHLDLREDNPLDPQSVRDARNFELANIEKWLRDYYHWNK</sequence>
<evidence type="ECO:0000256" key="5">
    <source>
        <dbReference type="ARBA" id="ARBA00023180"/>
    </source>
</evidence>
<dbReference type="Pfam" id="PF05577">
    <property type="entry name" value="Peptidase_S28"/>
    <property type="match status" value="1"/>
</dbReference>
<keyword evidence="5" id="KW-0325">Glycoprotein</keyword>